<dbReference type="InterPro" id="IPR051534">
    <property type="entry name" value="CBASS_pafABC_assoc_protein"/>
</dbReference>
<evidence type="ECO:0000259" key="3">
    <source>
        <dbReference type="PROSITE" id="PS51000"/>
    </source>
</evidence>
<dbReference type="InterPro" id="IPR026881">
    <property type="entry name" value="WYL_dom"/>
</dbReference>
<dbReference type="PANTHER" id="PTHR34580">
    <property type="match status" value="1"/>
</dbReference>
<dbReference type="EMBL" id="SAWZ01000001">
    <property type="protein sequence ID" value="RXR08546.1"/>
    <property type="molecule type" value="Genomic_DNA"/>
</dbReference>
<dbReference type="RefSeq" id="WP_129469437.1">
    <property type="nucleotide sequence ID" value="NZ_SAWZ01000001.1"/>
</dbReference>
<evidence type="ECO:0000313" key="4">
    <source>
        <dbReference type="EMBL" id="RXR08546.1"/>
    </source>
</evidence>
<dbReference type="PROSITE" id="PS51000">
    <property type="entry name" value="HTH_DEOR_2"/>
    <property type="match status" value="1"/>
</dbReference>
<evidence type="ECO:0000256" key="1">
    <source>
        <dbReference type="ARBA" id="ARBA00023015"/>
    </source>
</evidence>
<gene>
    <name evidence="4" type="ORF">EPA99_01635</name>
</gene>
<organism evidence="4 5">
    <name type="scientific">Pseudoxanthomonas composti</name>
    <dbReference type="NCBI Taxonomy" id="2137479"/>
    <lineage>
        <taxon>Bacteria</taxon>
        <taxon>Pseudomonadati</taxon>
        <taxon>Pseudomonadota</taxon>
        <taxon>Gammaproteobacteria</taxon>
        <taxon>Lysobacterales</taxon>
        <taxon>Lysobacteraceae</taxon>
        <taxon>Pseudoxanthomonas</taxon>
    </lineage>
</organism>
<dbReference type="InterPro" id="IPR036388">
    <property type="entry name" value="WH-like_DNA-bd_sf"/>
</dbReference>
<sequence length="327" mass="35774">MRHTAARLLRLIALLQARRFWPGAELAERMGVDRRSIRRDVERLRQLGYPIQSSSGTGGGYRMGANAPALPLLFEEEEAVTMAVALRAAAASVGGIEDTAERLLGKLDPLVPTRLRRQSGQVHAATASLSDPPPTDARLLGQLAQACRGAGRLVFAYRSFAGHGSERRVDAHHLVNDGRRWYLLAFDLDRADWRTFRVDRIQGLRPQPGQGIRRPTPESPEAMVRRAVSQSPFEHRLVVRLAGTLAQVRASIPGWCGVPEPESASHCLLTLSADSPALLASLMLTLEVDFDLVRASSPTLLAQMRASLDTLQARLGRDLQPETHASG</sequence>
<keyword evidence="5" id="KW-1185">Reference proteome</keyword>
<evidence type="ECO:0000256" key="2">
    <source>
        <dbReference type="ARBA" id="ARBA00023163"/>
    </source>
</evidence>
<dbReference type="GO" id="GO:0003700">
    <property type="term" value="F:DNA-binding transcription factor activity"/>
    <property type="evidence" value="ECO:0007669"/>
    <property type="project" value="InterPro"/>
</dbReference>
<keyword evidence="2" id="KW-0804">Transcription</keyword>
<dbReference type="InterPro" id="IPR001034">
    <property type="entry name" value="DeoR_HTH"/>
</dbReference>
<evidence type="ECO:0000313" key="5">
    <source>
        <dbReference type="Proteomes" id="UP000289784"/>
    </source>
</evidence>
<comment type="caution">
    <text evidence="4">The sequence shown here is derived from an EMBL/GenBank/DDBJ whole genome shotgun (WGS) entry which is preliminary data.</text>
</comment>
<protein>
    <submittedName>
        <fullName evidence="4">WYL domain-containing protein</fullName>
    </submittedName>
</protein>
<reference evidence="4 5" key="1">
    <citation type="submission" date="2019-01" db="EMBL/GenBank/DDBJ databases">
        <title>Pseudoxanthomonas composti sp. nov., isolated from compost.</title>
        <authorList>
            <person name="Yang G."/>
        </authorList>
    </citation>
    <scope>NUCLEOTIDE SEQUENCE [LARGE SCALE GENOMIC DNA]</scope>
    <source>
        <strain evidence="4 5">GSS15</strain>
    </source>
</reference>
<dbReference type="Pfam" id="PF08279">
    <property type="entry name" value="HTH_11"/>
    <property type="match status" value="1"/>
</dbReference>
<dbReference type="InterPro" id="IPR036390">
    <property type="entry name" value="WH_DNA-bd_sf"/>
</dbReference>
<dbReference type="Gene3D" id="1.10.10.10">
    <property type="entry name" value="Winged helix-like DNA-binding domain superfamily/Winged helix DNA-binding domain"/>
    <property type="match status" value="1"/>
</dbReference>
<keyword evidence="1" id="KW-0805">Transcription regulation</keyword>
<feature type="domain" description="HTH deoR-type" evidence="3">
    <location>
        <begin position="4"/>
        <end position="59"/>
    </location>
</feature>
<dbReference type="Proteomes" id="UP000289784">
    <property type="component" value="Unassembled WGS sequence"/>
</dbReference>
<dbReference type="InterPro" id="IPR013196">
    <property type="entry name" value="HTH_11"/>
</dbReference>
<dbReference type="SUPFAM" id="SSF46785">
    <property type="entry name" value="Winged helix' DNA-binding domain"/>
    <property type="match status" value="1"/>
</dbReference>
<dbReference type="Pfam" id="PF13280">
    <property type="entry name" value="WYL"/>
    <property type="match status" value="1"/>
</dbReference>
<dbReference type="AlphaFoldDB" id="A0A4Q1K1T1"/>
<dbReference type="PROSITE" id="PS52050">
    <property type="entry name" value="WYL"/>
    <property type="match status" value="1"/>
</dbReference>
<accession>A0A4Q1K1T1</accession>
<dbReference type="OrthoDB" id="9807255at2"/>
<proteinExistence type="predicted"/>
<name>A0A4Q1K1T1_9GAMM</name>
<dbReference type="PANTHER" id="PTHR34580:SF3">
    <property type="entry name" value="PROTEIN PAFB"/>
    <property type="match status" value="1"/>
</dbReference>